<dbReference type="Gene3D" id="3.40.50.12390">
    <property type="match status" value="1"/>
</dbReference>
<evidence type="ECO:0000313" key="5">
    <source>
        <dbReference type="Proteomes" id="UP000320333"/>
    </source>
</evidence>
<dbReference type="GO" id="GO:0016075">
    <property type="term" value="P:rRNA catabolic process"/>
    <property type="evidence" value="ECO:0007669"/>
    <property type="project" value="TreeGrafter"/>
</dbReference>
<sequence length="694" mass="77064">MGVKSLWPLIQYLFPQTIIKNCSTVHSAAERAASSSRTPYSSNVHVLVDVNSLLHRAAHGVEDAPSGARMLAHAVQQRLDDAVREPINSRRHPRQNQMNVVSLFVAVDGPPPLSKLLMQRERNMAASKKRFSKGTAAGASRFSSLNFIPGSTFMLTIDALVADHICFTVDTNSSLRECIYSGSRVPGQGETKIVQHLLRQSSRLWNKGDLFLILTGNSDAIIHLLLAASAIRTGVLDLDQNVAFLPSKMEEHLAPLFPNSVAGKATTDLCRVQQDLALLFTLSSGNDLLPSLEETSFNALWIAYQDVVNSVAEMDGTSIPYLLDVAASKLNLETFARLLEKAEQLVTDGIVYSSGRVSDAYLNTPKAEEHSSHVYVPVYEEPLESDTMSIEDALQKQIKERNRTKSNVSKLASQHIENASLYVDTLLWTLLGSTRCLTRDYRLMYDNDHGPNVATLRKWIGIQLIEGKQAVFWDGTNAVSLNRNALVISPEESQVLHPSFSKLISEFNDVLQTKQEQAANAVATFPYDFTTCSTIQRSLIPNRKEMFLSSIQSFEALFGTMDRQSSLKLYQPALQFTTPWRARLVESTKEVLTEKQAKTSIDASMLPVAPPSMMDTLLHGYSNVGFAGPGKKGVCFEMMDVKTGKWFWVRDLDNQISEAKNAHPDVRTGVVREVPKPQSPSSFFPWLKRQSRSS</sequence>
<keyword evidence="5" id="KW-1185">Reference proteome</keyword>
<comment type="similarity">
    <text evidence="1">Belongs to the 5'-3' exonuclease family.</text>
</comment>
<dbReference type="GO" id="GO:0004534">
    <property type="term" value="F:5'-3' RNA exonuclease activity"/>
    <property type="evidence" value="ECO:0007669"/>
    <property type="project" value="TreeGrafter"/>
</dbReference>
<evidence type="ECO:0000259" key="3">
    <source>
        <dbReference type="Pfam" id="PF03159"/>
    </source>
</evidence>
<dbReference type="AlphaFoldDB" id="A0A507EVV4"/>
<evidence type="ECO:0000256" key="2">
    <source>
        <dbReference type="SAM" id="MobiDB-lite"/>
    </source>
</evidence>
<dbReference type="InterPro" id="IPR027073">
    <property type="entry name" value="5_3_exoribonuclease"/>
</dbReference>
<dbReference type="InterPro" id="IPR004859">
    <property type="entry name" value="Xrn1_N"/>
</dbReference>
<feature type="domain" description="Xrn1 N-terminal" evidence="3">
    <location>
        <begin position="1"/>
        <end position="224"/>
    </location>
</feature>
<organism evidence="4 5">
    <name type="scientific">Chytriomyces confervae</name>
    <dbReference type="NCBI Taxonomy" id="246404"/>
    <lineage>
        <taxon>Eukaryota</taxon>
        <taxon>Fungi</taxon>
        <taxon>Fungi incertae sedis</taxon>
        <taxon>Chytridiomycota</taxon>
        <taxon>Chytridiomycota incertae sedis</taxon>
        <taxon>Chytridiomycetes</taxon>
        <taxon>Chytridiales</taxon>
        <taxon>Chytriomycetaceae</taxon>
        <taxon>Chytriomyces</taxon>
    </lineage>
</organism>
<dbReference type="Proteomes" id="UP000320333">
    <property type="component" value="Unassembled WGS sequence"/>
</dbReference>
<comment type="caution">
    <text evidence="4">The sequence shown here is derived from an EMBL/GenBank/DDBJ whole genome shotgun (WGS) entry which is preliminary data.</text>
</comment>
<reference evidence="4 5" key="1">
    <citation type="journal article" date="2019" name="Sci. Rep.">
        <title>Comparative genomics of chytrid fungi reveal insights into the obligate biotrophic and pathogenic lifestyle of Synchytrium endobioticum.</title>
        <authorList>
            <person name="van de Vossenberg B.T.L.H."/>
            <person name="Warris S."/>
            <person name="Nguyen H.D.T."/>
            <person name="van Gent-Pelzer M.P.E."/>
            <person name="Joly D.L."/>
            <person name="van de Geest H.C."/>
            <person name="Bonants P.J.M."/>
            <person name="Smith D.S."/>
            <person name="Levesque C.A."/>
            <person name="van der Lee T.A.J."/>
        </authorList>
    </citation>
    <scope>NUCLEOTIDE SEQUENCE [LARGE SCALE GENOMIC DNA]</scope>
    <source>
        <strain evidence="4 5">CBS 675.73</strain>
    </source>
</reference>
<dbReference type="EMBL" id="QEAP01000393">
    <property type="protein sequence ID" value="TPX67475.1"/>
    <property type="molecule type" value="Genomic_DNA"/>
</dbReference>
<evidence type="ECO:0000256" key="1">
    <source>
        <dbReference type="ARBA" id="ARBA00038299"/>
    </source>
</evidence>
<dbReference type="GO" id="GO:0000956">
    <property type="term" value="P:nuclear-transcribed mRNA catabolic process"/>
    <property type="evidence" value="ECO:0007669"/>
    <property type="project" value="TreeGrafter"/>
</dbReference>
<proteinExistence type="inferred from homology"/>
<evidence type="ECO:0000313" key="4">
    <source>
        <dbReference type="EMBL" id="TPX67475.1"/>
    </source>
</evidence>
<dbReference type="PANTHER" id="PTHR12341:SF7">
    <property type="entry name" value="5'-3' EXORIBONUCLEASE 1"/>
    <property type="match status" value="1"/>
</dbReference>
<accession>A0A507EVV4</accession>
<dbReference type="Pfam" id="PF03159">
    <property type="entry name" value="XRN_N"/>
    <property type="match status" value="1"/>
</dbReference>
<name>A0A507EVV4_9FUNG</name>
<feature type="region of interest" description="Disordered" evidence="2">
    <location>
        <begin position="672"/>
        <end position="694"/>
    </location>
</feature>
<dbReference type="OrthoDB" id="372487at2759"/>
<dbReference type="GO" id="GO:0005634">
    <property type="term" value="C:nucleus"/>
    <property type="evidence" value="ECO:0007669"/>
    <property type="project" value="TreeGrafter"/>
</dbReference>
<dbReference type="GO" id="GO:0003723">
    <property type="term" value="F:RNA binding"/>
    <property type="evidence" value="ECO:0007669"/>
    <property type="project" value="TreeGrafter"/>
</dbReference>
<gene>
    <name evidence="4" type="ORF">CcCBS67573_g07470</name>
</gene>
<dbReference type="STRING" id="246404.A0A507EVV4"/>
<dbReference type="PANTHER" id="PTHR12341">
    <property type="entry name" value="5'-&gt;3' EXORIBONUCLEASE"/>
    <property type="match status" value="1"/>
</dbReference>
<protein>
    <recommendedName>
        <fullName evidence="3">Xrn1 N-terminal domain-containing protein</fullName>
    </recommendedName>
</protein>